<proteinExistence type="inferred from homology"/>
<dbReference type="Pfam" id="PF04121">
    <property type="entry name" value="Nup84_Nup100"/>
    <property type="match status" value="1"/>
</dbReference>
<dbReference type="AlphaFoldDB" id="A0AAF3F411"/>
<dbReference type="GO" id="GO:0006606">
    <property type="term" value="P:protein import into nucleus"/>
    <property type="evidence" value="ECO:0007669"/>
    <property type="project" value="TreeGrafter"/>
</dbReference>
<dbReference type="WBParaSite" id="MBELARI_LOCUS20421">
    <property type="protein sequence ID" value="MBELARI_LOCUS20421"/>
    <property type="gene ID" value="MBELARI_LOCUS20421"/>
</dbReference>
<dbReference type="PANTHER" id="PTHR13003:SF2">
    <property type="entry name" value="NUCLEAR PORE COMPLEX PROTEIN NUP107"/>
    <property type="match status" value="1"/>
</dbReference>
<dbReference type="GO" id="GO:0031080">
    <property type="term" value="C:nuclear pore outer ring"/>
    <property type="evidence" value="ECO:0007669"/>
    <property type="project" value="TreeGrafter"/>
</dbReference>
<dbReference type="GO" id="GO:0006406">
    <property type="term" value="P:mRNA export from nucleus"/>
    <property type="evidence" value="ECO:0007669"/>
    <property type="project" value="TreeGrafter"/>
</dbReference>
<evidence type="ECO:0000256" key="3">
    <source>
        <dbReference type="ARBA" id="ARBA00022816"/>
    </source>
</evidence>
<dbReference type="GO" id="GO:0017056">
    <property type="term" value="F:structural constituent of nuclear pore"/>
    <property type="evidence" value="ECO:0007669"/>
    <property type="project" value="UniProtKB-UniRule"/>
</dbReference>
<dbReference type="Proteomes" id="UP000887575">
    <property type="component" value="Unassembled WGS sequence"/>
</dbReference>
<keyword evidence="7 8" id="KW-0539">Nucleus</keyword>
<evidence type="ECO:0000256" key="6">
    <source>
        <dbReference type="ARBA" id="ARBA00023132"/>
    </source>
</evidence>
<comment type="subcellular location">
    <subcellularLocation>
        <location evidence="8">Nucleus</location>
        <location evidence="8">Nuclear pore complex</location>
    </subcellularLocation>
    <subcellularLocation>
        <location evidence="8">Nucleus membrane</location>
    </subcellularLocation>
</comment>
<comment type="subunit">
    <text evidence="8">Part of the nuclear pore complex (NPC).</text>
</comment>
<keyword evidence="9" id="KW-1185">Reference proteome</keyword>
<keyword evidence="5 8" id="KW-0811">Translocation</keyword>
<dbReference type="GO" id="GO:0000973">
    <property type="term" value="P:post-transcriptional tethering of RNA polymerase II gene DNA at nuclear periphery"/>
    <property type="evidence" value="ECO:0007669"/>
    <property type="project" value="TreeGrafter"/>
</dbReference>
<comment type="function">
    <text evidence="8">Functions as a component of the nuclear pore complex (NPC).</text>
</comment>
<organism evidence="9 10">
    <name type="scientific">Mesorhabditis belari</name>
    <dbReference type="NCBI Taxonomy" id="2138241"/>
    <lineage>
        <taxon>Eukaryota</taxon>
        <taxon>Metazoa</taxon>
        <taxon>Ecdysozoa</taxon>
        <taxon>Nematoda</taxon>
        <taxon>Chromadorea</taxon>
        <taxon>Rhabditida</taxon>
        <taxon>Rhabditina</taxon>
        <taxon>Rhabditomorpha</taxon>
        <taxon>Rhabditoidea</taxon>
        <taxon>Rhabditidae</taxon>
        <taxon>Mesorhabditinae</taxon>
        <taxon>Mesorhabditis</taxon>
    </lineage>
</organism>
<evidence type="ECO:0000313" key="10">
    <source>
        <dbReference type="WBParaSite" id="MBELARI_LOCUS20421"/>
    </source>
</evidence>
<sequence length="772" mass="88662">MSHRTVSPMSTDSHRREFFWGQVDDALMSEGDQLLLTATRVLATAFHNGFLKNTPEEFENITMKCACIADRLREGVAKTLQPTGSQNAFNPVIRQLTHEQNAYELMCVMLEYETLAKRDDSVLGQLLAENSDFKMLSILLEWSERCGHRFLSGFSKHVFDAQHFKDVFCLRREATNLLRSDMRFENDKELGITADSTACQEDAPYVDRFYKTLFSLVRCGRLDEADQLCDQVGESTWGGLLTSRMVNRNPDYTPTDIKRANLMWQNRRKHFKQYLTNVWDQFETAKVPRAETCLFATLIGRTHPLIDFASTIEDKIWCVSNAAVEYMLDRRMGLSVNDATSTEELPTTIEQLEEMIKLKKDPSPYMHVYFYVLKNQISECVTFMANWLEQQGDRVADHIVRFMANLLIIWKQQSVPHNITFADQILKAFVVKLGKINMPTLMPFYLSFYSDSKAMLQQLMSAMDGINDETEKAEFLENAHESGISISELLLNYAFSKIDDLRKKEKDEITQAEYNNTINAWKWILLSGDETITEALHSTNALIRVLLKCDQEDLAVLVLEIVLSAGDGIPLGDRVEHRGIHGPAIKQAIEEYRNHAMYLASVKLWLDWNVERNRVLQSDAAIKFQDAAQDATIRMGITINRLTEMRRKDCELLRESVRLESIQQEVVRVSFDFLQEKGWRDVQSVEVEHELLAKEQQIRPDELAELRAMYYASTAILLCSAFELISEVNGSIELAKLLIDESLNMHADIKKETLRSLLKKLQRLAGMALTTE</sequence>
<keyword evidence="4" id="KW-0653">Protein transport</keyword>
<evidence type="ECO:0000256" key="8">
    <source>
        <dbReference type="RuleBase" id="RU365072"/>
    </source>
</evidence>
<evidence type="ECO:0000256" key="2">
    <source>
        <dbReference type="ARBA" id="ARBA00022448"/>
    </source>
</evidence>
<reference evidence="10" key="1">
    <citation type="submission" date="2024-02" db="UniProtKB">
        <authorList>
            <consortium name="WormBaseParasite"/>
        </authorList>
    </citation>
    <scope>IDENTIFICATION</scope>
</reference>
<dbReference type="Gene3D" id="1.20.190.50">
    <property type="match status" value="1"/>
</dbReference>
<name>A0AAF3F411_9BILA</name>
<keyword evidence="3" id="KW-0509">mRNA transport</keyword>
<evidence type="ECO:0000256" key="4">
    <source>
        <dbReference type="ARBA" id="ARBA00022927"/>
    </source>
</evidence>
<keyword evidence="8" id="KW-0472">Membrane</keyword>
<evidence type="ECO:0000256" key="5">
    <source>
        <dbReference type="ARBA" id="ARBA00023010"/>
    </source>
</evidence>
<evidence type="ECO:0000313" key="9">
    <source>
        <dbReference type="Proteomes" id="UP000887575"/>
    </source>
</evidence>
<accession>A0AAF3F411</accession>
<dbReference type="InterPro" id="IPR007252">
    <property type="entry name" value="Nup84/Nup107"/>
</dbReference>
<dbReference type="Gene3D" id="1.10.3450.20">
    <property type="match status" value="1"/>
</dbReference>
<dbReference type="PANTHER" id="PTHR13003">
    <property type="entry name" value="NUP107-RELATED"/>
    <property type="match status" value="1"/>
</dbReference>
<keyword evidence="2 8" id="KW-0813">Transport</keyword>
<protein>
    <recommendedName>
        <fullName evidence="8">Nuclear pore complex protein</fullName>
    </recommendedName>
</protein>
<comment type="similarity">
    <text evidence="1 8">Belongs to the nucleoporin Nup84/Nup107 family.</text>
</comment>
<evidence type="ECO:0000256" key="7">
    <source>
        <dbReference type="ARBA" id="ARBA00023242"/>
    </source>
</evidence>
<keyword evidence="6 8" id="KW-0906">Nuclear pore complex</keyword>
<dbReference type="GO" id="GO:0031965">
    <property type="term" value="C:nuclear membrane"/>
    <property type="evidence" value="ECO:0007669"/>
    <property type="project" value="UniProtKB-SubCell"/>
</dbReference>
<evidence type="ECO:0000256" key="1">
    <source>
        <dbReference type="ARBA" id="ARBA00009510"/>
    </source>
</evidence>